<evidence type="ECO:0000313" key="3">
    <source>
        <dbReference type="Proteomes" id="UP000638560"/>
    </source>
</evidence>
<keyword evidence="3" id="KW-1185">Reference proteome</keyword>
<dbReference type="RefSeq" id="WP_196199333.1">
    <property type="nucleotide sequence ID" value="NZ_JADPUN010000034.1"/>
</dbReference>
<gene>
    <name evidence="2" type="ORF">I0C86_01375</name>
</gene>
<feature type="compositionally biased region" description="Acidic residues" evidence="1">
    <location>
        <begin position="343"/>
        <end position="357"/>
    </location>
</feature>
<dbReference type="EMBL" id="JADPUN010000034">
    <property type="protein sequence ID" value="MBF9127654.1"/>
    <property type="molecule type" value="Genomic_DNA"/>
</dbReference>
<evidence type="ECO:0000313" key="2">
    <source>
        <dbReference type="EMBL" id="MBF9127654.1"/>
    </source>
</evidence>
<name>A0ABS0GN89_9ACTN</name>
<dbReference type="Proteomes" id="UP000638560">
    <property type="component" value="Unassembled WGS sequence"/>
</dbReference>
<accession>A0ABS0GN89</accession>
<protein>
    <submittedName>
        <fullName evidence="2">Uncharacterized protein</fullName>
    </submittedName>
</protein>
<comment type="caution">
    <text evidence="2">The sequence shown here is derived from an EMBL/GenBank/DDBJ whole genome shotgun (WGS) entry which is preliminary data.</text>
</comment>
<feature type="region of interest" description="Disordered" evidence="1">
    <location>
        <begin position="343"/>
        <end position="365"/>
    </location>
</feature>
<organism evidence="2 3">
    <name type="scientific">Plantactinospora alkalitolerans</name>
    <dbReference type="NCBI Taxonomy" id="2789879"/>
    <lineage>
        <taxon>Bacteria</taxon>
        <taxon>Bacillati</taxon>
        <taxon>Actinomycetota</taxon>
        <taxon>Actinomycetes</taxon>
        <taxon>Micromonosporales</taxon>
        <taxon>Micromonosporaceae</taxon>
        <taxon>Plantactinospora</taxon>
    </lineage>
</organism>
<reference evidence="2 3" key="1">
    <citation type="submission" date="2020-11" db="EMBL/GenBank/DDBJ databases">
        <title>A novel isolate from a Black sea contaminated sediment with potential to produce alkanes: Plantactinospora alkalitolerans sp. nov.</title>
        <authorList>
            <person name="Carro L."/>
            <person name="Veyisoglu A."/>
            <person name="Guven K."/>
            <person name="Schumann P."/>
            <person name="Klenk H.-P."/>
            <person name="Sahin N."/>
        </authorList>
    </citation>
    <scope>NUCLEOTIDE SEQUENCE [LARGE SCALE GENOMIC DNA]</scope>
    <source>
        <strain evidence="2 3">S1510</strain>
    </source>
</reference>
<feature type="compositionally biased region" description="Basic and acidic residues" evidence="1">
    <location>
        <begin position="70"/>
        <end position="80"/>
    </location>
</feature>
<sequence length="429" mass="48022">MSVPETSPPALSDLDARFARLREEYDHRRQTAHALVRRWEWYSAEAYDLRPLWYERDLSRPGRRLAGRPPPDRDHHRIGFDSDGRPVVLEEYSGDLDGTLYYETFRDHLAGPGRVTAAHFRAGGEPIYLHEYRFEAERIGSATTVATRGGGCEEYGYTDDRVTRIVAYHAKRADKPDGRLRPLAPYQTIHARYDDAGLSRLEVAWAGPAEPRTELRYERPPAGFTLDEAVETVRRELVRQVPAVLRAMAIDEPVYAVALGYLAADPIGVSVHVGFESDRYDWLVAQAEDEAEDDTFVLWNPCDLRGLAPVDFYEAAETARLLRQELTLADADADADVDADADADVDADSDADADSDVDGPATSGVNERGRRLLCAAAAELNTQDWAGIVPVSNDFVVYAADWEMVDFERNLPECVPAAWLALLRDRDLL</sequence>
<proteinExistence type="predicted"/>
<evidence type="ECO:0000256" key="1">
    <source>
        <dbReference type="SAM" id="MobiDB-lite"/>
    </source>
</evidence>
<feature type="region of interest" description="Disordered" evidence="1">
    <location>
        <begin position="61"/>
        <end position="80"/>
    </location>
</feature>